<name>A0AAV9IVR9_CYACA</name>
<dbReference type="PROSITE" id="PS50173">
    <property type="entry name" value="UMUC"/>
    <property type="match status" value="1"/>
</dbReference>
<evidence type="ECO:0000256" key="1">
    <source>
        <dbReference type="SAM" id="MobiDB-lite"/>
    </source>
</evidence>
<organism evidence="4 5">
    <name type="scientific">Cyanidium caldarium</name>
    <name type="common">Red alga</name>
    <dbReference type="NCBI Taxonomy" id="2771"/>
    <lineage>
        <taxon>Eukaryota</taxon>
        <taxon>Rhodophyta</taxon>
        <taxon>Bangiophyceae</taxon>
        <taxon>Cyanidiales</taxon>
        <taxon>Cyanidiaceae</taxon>
        <taxon>Cyanidium</taxon>
    </lineage>
</organism>
<feature type="compositionally biased region" description="Pro residues" evidence="1">
    <location>
        <begin position="797"/>
        <end position="812"/>
    </location>
</feature>
<evidence type="ECO:0000313" key="4">
    <source>
        <dbReference type="EMBL" id="KAK4535893.1"/>
    </source>
</evidence>
<dbReference type="GO" id="GO:0070987">
    <property type="term" value="P:error-free translesion synthesis"/>
    <property type="evidence" value="ECO:0007669"/>
    <property type="project" value="TreeGrafter"/>
</dbReference>
<proteinExistence type="predicted"/>
<feature type="compositionally biased region" description="Gly residues" evidence="1">
    <location>
        <begin position="223"/>
        <end position="232"/>
    </location>
</feature>
<dbReference type="InterPro" id="IPR036775">
    <property type="entry name" value="DNA_pol_Y-fam_lit_finger_sf"/>
</dbReference>
<reference evidence="4 5" key="1">
    <citation type="submission" date="2022-07" db="EMBL/GenBank/DDBJ databases">
        <title>Genome-wide signatures of adaptation to extreme environments.</title>
        <authorList>
            <person name="Cho C.H."/>
            <person name="Yoon H.S."/>
        </authorList>
    </citation>
    <scope>NUCLEOTIDE SEQUENCE [LARGE SCALE GENOMIC DNA]</scope>
    <source>
        <strain evidence="4 5">DBV 063 E5</strain>
    </source>
</reference>
<gene>
    <name evidence="4" type="ORF">CDCA_CDCA06G1918</name>
</gene>
<evidence type="ECO:0000259" key="3">
    <source>
        <dbReference type="PROSITE" id="PS50173"/>
    </source>
</evidence>
<feature type="domain" description="UmuC" evidence="3">
    <location>
        <begin position="314"/>
        <end position="512"/>
    </location>
</feature>
<feature type="compositionally biased region" description="Low complexity" evidence="1">
    <location>
        <begin position="773"/>
        <end position="788"/>
    </location>
</feature>
<evidence type="ECO:0008006" key="6">
    <source>
        <dbReference type="Google" id="ProtNLM"/>
    </source>
</evidence>
<dbReference type="Gene3D" id="3.40.1170.60">
    <property type="match status" value="1"/>
</dbReference>
<dbReference type="GO" id="GO:0042276">
    <property type="term" value="P:error-prone translesion synthesis"/>
    <property type="evidence" value="ECO:0007669"/>
    <property type="project" value="TreeGrafter"/>
</dbReference>
<dbReference type="SUPFAM" id="SSF56672">
    <property type="entry name" value="DNA/RNA polymerases"/>
    <property type="match status" value="1"/>
</dbReference>
<dbReference type="Proteomes" id="UP001301350">
    <property type="component" value="Unassembled WGS sequence"/>
</dbReference>
<evidence type="ECO:0000313" key="5">
    <source>
        <dbReference type="Proteomes" id="UP001301350"/>
    </source>
</evidence>
<dbReference type="GO" id="GO:0003887">
    <property type="term" value="F:DNA-directed DNA polymerase activity"/>
    <property type="evidence" value="ECO:0007669"/>
    <property type="project" value="TreeGrafter"/>
</dbReference>
<dbReference type="Gene3D" id="3.30.1490.100">
    <property type="entry name" value="DNA polymerase, Y-family, little finger domain"/>
    <property type="match status" value="1"/>
</dbReference>
<dbReference type="AlphaFoldDB" id="A0AAV9IVR9"/>
<dbReference type="InterPro" id="IPR036420">
    <property type="entry name" value="BRCT_dom_sf"/>
</dbReference>
<feature type="region of interest" description="Disordered" evidence="1">
    <location>
        <begin position="773"/>
        <end position="817"/>
    </location>
</feature>
<evidence type="ECO:0000259" key="2">
    <source>
        <dbReference type="PROSITE" id="PS50172"/>
    </source>
</evidence>
<feature type="region of interest" description="Disordered" evidence="1">
    <location>
        <begin position="1038"/>
        <end position="1068"/>
    </location>
</feature>
<dbReference type="GO" id="GO:0017125">
    <property type="term" value="F:deoxycytidyl transferase activity"/>
    <property type="evidence" value="ECO:0007669"/>
    <property type="project" value="TreeGrafter"/>
</dbReference>
<dbReference type="SMART" id="SM00292">
    <property type="entry name" value="BRCT"/>
    <property type="match status" value="1"/>
</dbReference>
<dbReference type="GO" id="GO:0005634">
    <property type="term" value="C:nucleus"/>
    <property type="evidence" value="ECO:0007669"/>
    <property type="project" value="TreeGrafter"/>
</dbReference>
<dbReference type="PANTHER" id="PTHR45990:SF1">
    <property type="entry name" value="DNA REPAIR PROTEIN REV1"/>
    <property type="match status" value="1"/>
</dbReference>
<dbReference type="Pfam" id="PF00817">
    <property type="entry name" value="IMS"/>
    <property type="match status" value="1"/>
</dbReference>
<sequence>MADPEWDRRAAFSSFGEYMAIKEVKMRQQLQEEVAVWDAPRPTDPPPARPLQNVCIWVDGRTEPSREALKLMVARAGGRFETYFHRGLVTHVVGTHFPRNKVVELRRMVRSGEHGTVPRLHVVRPEWVVDSVQAGARLPEWKYAVLLESEHHVPGALERWCRRPGTIAAEAVESEVDNESTASDTESGGEIGIGSLQLTPDEPVWEEEDEEDDATLPDPGDTPFGGGGGAGGLAPAPDIDYTSLRSSRENANFVREFFAQSRLHFIGSFRNTYESIVRRLQQRRFAATAAAAAAAASRTPNSTPHALPSPGCYVLHVDMDAFFVSVSLSKRPHLRGQPVAVCHSGHDERSRAEISSASYEARAHGVHANLFFGEARKRCPQLVMVPYEFGLYRDACEKLYTIFFDEADLVQGVSIDEAYLLVQECATVAAATARATRIRQRIRTEIDGCTASIGIGVNRLLARLATRHAKEHLGRGEQYVFGGDDGAAALELSPSQQAQLDALSIHELPCVGWSTRQRLLAEYRRRRPAAAAAPSPLTVGQLRACFSRDDLQQLLGGALGTRVHEYAHGIDRRPVETMRPRQSVSAQIAWGVRFDASEADRPKLRQFVGDLARVVLERIHEAQVQRCGSVTVSALRRRPGAGPPYKPLGCGECLETSVTRRVDWHAGETPDKGEVTAADEAFVAQVWDMFIALCIPSEELRGVGVHARKLHETASAAAAVAPSGVRRSDGAWRPRKWTTARQRRIGEYWTAAATSTTATVAKEPVEAASAALSGKSGASSAPSHPPLSVGNCNTCAPHPPHALEPSRPPTPPGVDRETWHALPRSVAAQVYRERCAWRQLQEWRKRRRRSGNAFQPTLLLWEEMRRGRTEHNGAVLLVAKRASTAADAAWRVVKRPKTARRRRSPADQNDAVECIDDGHDGGDNRDHLPSMAECSLAIDTLLRRVRETAATASGDEACRCCSSLLADTEAQLGGVLEMLCQRRQWATLSRLLRLVHARVQAGIDAQAHLATPLYAFYNRLRDAVLHHWQEAVMAAGAEAATDAPSRRPPAPRLRLPQLRLASTATSPQ</sequence>
<dbReference type="InterPro" id="IPR001126">
    <property type="entry name" value="UmuC"/>
</dbReference>
<dbReference type="InterPro" id="IPR001357">
    <property type="entry name" value="BRCT_dom"/>
</dbReference>
<dbReference type="PANTHER" id="PTHR45990">
    <property type="entry name" value="DNA REPAIR PROTEIN REV1"/>
    <property type="match status" value="1"/>
</dbReference>
<dbReference type="GO" id="GO:0006281">
    <property type="term" value="P:DNA repair"/>
    <property type="evidence" value="ECO:0007669"/>
    <property type="project" value="InterPro"/>
</dbReference>
<dbReference type="Gene3D" id="1.10.150.20">
    <property type="entry name" value="5' to 3' exonuclease, C-terminal subdomain"/>
    <property type="match status" value="1"/>
</dbReference>
<protein>
    <recommendedName>
        <fullName evidence="6">DNA repair protein REV1</fullName>
    </recommendedName>
</protein>
<dbReference type="InterPro" id="IPR043502">
    <property type="entry name" value="DNA/RNA_pol_sf"/>
</dbReference>
<feature type="compositionally biased region" description="Low complexity" evidence="1">
    <location>
        <begin position="1052"/>
        <end position="1061"/>
    </location>
</feature>
<dbReference type="EMBL" id="JANCYW010000006">
    <property type="protein sequence ID" value="KAK4535893.1"/>
    <property type="molecule type" value="Genomic_DNA"/>
</dbReference>
<comment type="caution">
    <text evidence="4">The sequence shown here is derived from an EMBL/GenBank/DDBJ whole genome shotgun (WGS) entry which is preliminary data.</text>
</comment>
<keyword evidence="5" id="KW-1185">Reference proteome</keyword>
<dbReference type="Gene3D" id="3.40.50.10190">
    <property type="entry name" value="BRCT domain"/>
    <property type="match status" value="1"/>
</dbReference>
<dbReference type="Gene3D" id="3.30.70.270">
    <property type="match status" value="1"/>
</dbReference>
<dbReference type="SUPFAM" id="SSF52113">
    <property type="entry name" value="BRCT domain"/>
    <property type="match status" value="1"/>
</dbReference>
<accession>A0AAV9IVR9</accession>
<dbReference type="GO" id="GO:0003684">
    <property type="term" value="F:damaged DNA binding"/>
    <property type="evidence" value="ECO:0007669"/>
    <property type="project" value="InterPro"/>
</dbReference>
<feature type="compositionally biased region" description="Acidic residues" evidence="1">
    <location>
        <begin position="203"/>
        <end position="215"/>
    </location>
</feature>
<feature type="domain" description="BRCT" evidence="2">
    <location>
        <begin position="46"/>
        <end position="145"/>
    </location>
</feature>
<feature type="region of interest" description="Disordered" evidence="1">
    <location>
        <begin position="171"/>
        <end position="239"/>
    </location>
</feature>
<dbReference type="CDD" id="cd17719">
    <property type="entry name" value="BRCT_Rev1"/>
    <property type="match status" value="1"/>
</dbReference>
<dbReference type="PROSITE" id="PS50172">
    <property type="entry name" value="BRCT"/>
    <property type="match status" value="1"/>
</dbReference>
<feature type="compositionally biased region" description="Basic and acidic residues" evidence="1">
    <location>
        <begin position="916"/>
        <end position="926"/>
    </location>
</feature>
<dbReference type="InterPro" id="IPR043128">
    <property type="entry name" value="Rev_trsase/Diguanyl_cyclase"/>
</dbReference>
<feature type="region of interest" description="Disordered" evidence="1">
    <location>
        <begin position="896"/>
        <end position="926"/>
    </location>
</feature>